<reference evidence="2" key="1">
    <citation type="submission" date="2022-11" db="UniProtKB">
        <authorList>
            <consortium name="WormBaseParasite"/>
        </authorList>
    </citation>
    <scope>IDENTIFICATION</scope>
</reference>
<evidence type="ECO:0000313" key="1">
    <source>
        <dbReference type="Proteomes" id="UP000887565"/>
    </source>
</evidence>
<dbReference type="Proteomes" id="UP000887565">
    <property type="component" value="Unplaced"/>
</dbReference>
<sequence length="88" mass="10332">MVIIASLDSWLSKDEDVVHMIYCLLQIVNELCEIVEYLTFLKGNRILKARLNKFLMVVKAVRPVKVLPAMRSFDLEAKLYFDDLERAW</sequence>
<accession>A0A915IGU8</accession>
<organism evidence="1 2">
    <name type="scientific">Romanomermis culicivorax</name>
    <name type="common">Nematode worm</name>
    <dbReference type="NCBI Taxonomy" id="13658"/>
    <lineage>
        <taxon>Eukaryota</taxon>
        <taxon>Metazoa</taxon>
        <taxon>Ecdysozoa</taxon>
        <taxon>Nematoda</taxon>
        <taxon>Enoplea</taxon>
        <taxon>Dorylaimia</taxon>
        <taxon>Mermithida</taxon>
        <taxon>Mermithoidea</taxon>
        <taxon>Mermithidae</taxon>
        <taxon>Romanomermis</taxon>
    </lineage>
</organism>
<dbReference type="WBParaSite" id="nRc.2.0.1.t13098-RA">
    <property type="protein sequence ID" value="nRc.2.0.1.t13098-RA"/>
    <property type="gene ID" value="nRc.2.0.1.g13098"/>
</dbReference>
<protein>
    <submittedName>
        <fullName evidence="2">Uncharacterized protein</fullName>
    </submittedName>
</protein>
<evidence type="ECO:0000313" key="2">
    <source>
        <dbReference type="WBParaSite" id="nRc.2.0.1.t13098-RA"/>
    </source>
</evidence>
<dbReference type="AlphaFoldDB" id="A0A915IGU8"/>
<keyword evidence="1" id="KW-1185">Reference proteome</keyword>
<proteinExistence type="predicted"/>
<name>A0A915IGU8_ROMCU</name>